<dbReference type="RefSeq" id="WP_343186465.1">
    <property type="nucleotide sequence ID" value="NZ_JBCITM010000012.1"/>
</dbReference>
<keyword evidence="3" id="KW-0808">Transferase</keyword>
<dbReference type="InterPro" id="IPR036890">
    <property type="entry name" value="HATPase_C_sf"/>
</dbReference>
<feature type="transmembrane region" description="Helical" evidence="7">
    <location>
        <begin position="139"/>
        <end position="166"/>
    </location>
</feature>
<keyword evidence="5" id="KW-0902">Two-component regulatory system</keyword>
<feature type="region of interest" description="Disordered" evidence="6">
    <location>
        <begin position="478"/>
        <end position="513"/>
    </location>
</feature>
<keyword evidence="9" id="KW-1185">Reference proteome</keyword>
<evidence type="ECO:0000256" key="7">
    <source>
        <dbReference type="SAM" id="Phobius"/>
    </source>
</evidence>
<dbReference type="EMBL" id="JBCITM010000012">
    <property type="protein sequence ID" value="MEN1761159.1"/>
    <property type="molecule type" value="Genomic_DNA"/>
</dbReference>
<protein>
    <recommendedName>
        <fullName evidence="2">histidine kinase</fullName>
        <ecNumber evidence="2">2.7.13.3</ecNumber>
    </recommendedName>
</protein>
<evidence type="ECO:0000256" key="6">
    <source>
        <dbReference type="SAM" id="MobiDB-lite"/>
    </source>
</evidence>
<keyword evidence="7" id="KW-0812">Transmembrane</keyword>
<evidence type="ECO:0000313" key="9">
    <source>
        <dbReference type="Proteomes" id="UP001407405"/>
    </source>
</evidence>
<evidence type="ECO:0000256" key="4">
    <source>
        <dbReference type="ARBA" id="ARBA00022777"/>
    </source>
</evidence>
<sequence>MIWLIPMLTLTCLASFIGVVFFHKLFSAATPFWPGMLLRIGFSVLHLFFLLEMLQHRFSMPVTPLAPATVLPQISTFLALGILFLYAYYLFWMKTSPQAAAPVYAQTLWWGALMIFPGALYALLTWLRHPAVINSGVITLQAASLTGLASAGFEAGLFLLSLAPYIKQHFTPLALRQLIDRLYQPVAVTDSRDRVVMVNPAFERLARQLHTTSSDDHWPLFLDRLTTQPSGSFHVHTRPLAAFSRSSHVHVIQDLRSFVTRAHQLEQLNEELSHSNRILKDLMSRRFDIARNQERQVMVQQIHDRLGQCIGFVAAAADTALQEMPHDLDKGTRRMEKALEMLLAFDEETLNTPMPQHFCQELTTLAAIYREIGINVHLSQLPELLPAPICHALTEVCREAFINAVCHGAAHQLEVTCEQTAESLHFMIRDDGHSTTPLEEGMGISGMRRRIHQLKGQLILKPSAQGFTVKVTLPLESAPTASPSPSPHHQTAVGRQAVFEDERSHAYDSRCDR</sequence>
<feature type="compositionally biased region" description="Basic and acidic residues" evidence="6">
    <location>
        <begin position="498"/>
        <end position="513"/>
    </location>
</feature>
<evidence type="ECO:0000256" key="1">
    <source>
        <dbReference type="ARBA" id="ARBA00000085"/>
    </source>
</evidence>
<dbReference type="PANTHER" id="PTHR24421">
    <property type="entry name" value="NITRATE/NITRITE SENSOR PROTEIN NARX-RELATED"/>
    <property type="match status" value="1"/>
</dbReference>
<gene>
    <name evidence="8" type="ORF">AAIG11_11770</name>
</gene>
<evidence type="ECO:0000256" key="3">
    <source>
        <dbReference type="ARBA" id="ARBA00022679"/>
    </source>
</evidence>
<organism evidence="8 9">
    <name type="scientific">Anoxynatronum sibiricum</name>
    <dbReference type="NCBI Taxonomy" id="210623"/>
    <lineage>
        <taxon>Bacteria</taxon>
        <taxon>Bacillati</taxon>
        <taxon>Bacillota</taxon>
        <taxon>Clostridia</taxon>
        <taxon>Eubacteriales</taxon>
        <taxon>Clostridiaceae</taxon>
        <taxon>Anoxynatronum</taxon>
    </lineage>
</organism>
<dbReference type="Gene3D" id="3.30.450.20">
    <property type="entry name" value="PAS domain"/>
    <property type="match status" value="1"/>
</dbReference>
<feature type="transmembrane region" description="Helical" evidence="7">
    <location>
        <begin position="66"/>
        <end position="88"/>
    </location>
</feature>
<dbReference type="SUPFAM" id="SSF55874">
    <property type="entry name" value="ATPase domain of HSP90 chaperone/DNA topoisomerase II/histidine kinase"/>
    <property type="match status" value="1"/>
</dbReference>
<comment type="catalytic activity">
    <reaction evidence="1">
        <text>ATP + protein L-histidine = ADP + protein N-phospho-L-histidine.</text>
        <dbReference type="EC" id="2.7.13.3"/>
    </reaction>
</comment>
<dbReference type="EC" id="2.7.13.3" evidence="2"/>
<proteinExistence type="predicted"/>
<dbReference type="Proteomes" id="UP001407405">
    <property type="component" value="Unassembled WGS sequence"/>
</dbReference>
<accession>A0ABU9VVN0</accession>
<dbReference type="Gene3D" id="3.30.565.10">
    <property type="entry name" value="Histidine kinase-like ATPase, C-terminal domain"/>
    <property type="match status" value="1"/>
</dbReference>
<dbReference type="InterPro" id="IPR050482">
    <property type="entry name" value="Sensor_HK_TwoCompSys"/>
</dbReference>
<comment type="caution">
    <text evidence="8">The sequence shown here is derived from an EMBL/GenBank/DDBJ whole genome shotgun (WGS) entry which is preliminary data.</text>
</comment>
<evidence type="ECO:0000256" key="5">
    <source>
        <dbReference type="ARBA" id="ARBA00023012"/>
    </source>
</evidence>
<keyword evidence="7" id="KW-0472">Membrane</keyword>
<keyword evidence="7" id="KW-1133">Transmembrane helix</keyword>
<dbReference type="CDD" id="cd16917">
    <property type="entry name" value="HATPase_UhpB-NarQ-NarX-like"/>
    <property type="match status" value="1"/>
</dbReference>
<name>A0ABU9VVN0_9CLOT</name>
<feature type="transmembrane region" description="Helical" evidence="7">
    <location>
        <begin position="108"/>
        <end position="127"/>
    </location>
</feature>
<reference evidence="8 9" key="1">
    <citation type="submission" date="2024-04" db="EMBL/GenBank/DDBJ databases">
        <title>Genome sequencing and metabolic network reconstruction of aminoacids and betaine degradation by Anoxynatronum sibiricum.</title>
        <authorList>
            <person name="Detkova E.N."/>
            <person name="Boltjanskaja Y.V."/>
            <person name="Mardanov A.V."/>
            <person name="Kevbrin V."/>
        </authorList>
    </citation>
    <scope>NUCLEOTIDE SEQUENCE [LARGE SCALE GENOMIC DNA]</scope>
    <source>
        <strain evidence="8 9">Z-7981</strain>
    </source>
</reference>
<keyword evidence="4" id="KW-0418">Kinase</keyword>
<dbReference type="PANTHER" id="PTHR24421:SF10">
    <property type="entry name" value="NITRATE_NITRITE SENSOR PROTEIN NARQ"/>
    <property type="match status" value="1"/>
</dbReference>
<feature type="transmembrane region" description="Helical" evidence="7">
    <location>
        <begin position="37"/>
        <end position="54"/>
    </location>
</feature>
<evidence type="ECO:0000313" key="8">
    <source>
        <dbReference type="EMBL" id="MEN1761159.1"/>
    </source>
</evidence>
<evidence type="ECO:0000256" key="2">
    <source>
        <dbReference type="ARBA" id="ARBA00012438"/>
    </source>
</evidence>